<evidence type="ECO:0000256" key="5">
    <source>
        <dbReference type="ARBA" id="ARBA00023040"/>
    </source>
</evidence>
<organism evidence="12">
    <name type="scientific">Asiagomphus melaenops</name>
    <dbReference type="NCBI Taxonomy" id="507849"/>
    <lineage>
        <taxon>Eukaryota</taxon>
        <taxon>Metazoa</taxon>
        <taxon>Ecdysozoa</taxon>
        <taxon>Arthropoda</taxon>
        <taxon>Hexapoda</taxon>
        <taxon>Insecta</taxon>
        <taxon>Pterygota</taxon>
        <taxon>Palaeoptera</taxon>
        <taxon>Odonata</taxon>
        <taxon>Epiprocta</taxon>
        <taxon>Anisoptera</taxon>
        <taxon>Aeshnidae</taxon>
        <taxon>Asiagomphus</taxon>
    </lineage>
</organism>
<evidence type="ECO:0000259" key="11">
    <source>
        <dbReference type="PROSITE" id="PS50262"/>
    </source>
</evidence>
<dbReference type="EMBL" id="LC009185">
    <property type="protein sequence ID" value="BAQ54831.1"/>
    <property type="molecule type" value="mRNA"/>
</dbReference>
<evidence type="ECO:0000256" key="3">
    <source>
        <dbReference type="ARBA" id="ARBA00022692"/>
    </source>
</evidence>
<feature type="transmembrane region" description="Helical" evidence="10">
    <location>
        <begin position="197"/>
        <end position="216"/>
    </location>
</feature>
<keyword evidence="8" id="KW-0807">Transducer</keyword>
<evidence type="ECO:0000256" key="9">
    <source>
        <dbReference type="ARBA" id="ARBA00023305"/>
    </source>
</evidence>
<sequence length="335" mass="37754">MESSYAAHIHPECPWAAMDKHQLVWLGAITIICGILGAAANGILSAGCLLGIGIPESRVDQGHRLLLLNLSIASLGTLLLAGFPFTGPSLIYGRWIFGNGCCQLFAFLRVMFGFAQMSALMLLVVERFWLFYIITKEHSRMMTIKKCAWGIGTFWGLSMLLAIPPLIKWGRYSCDSTRTTCELDWLMKNESQISYNLFYLALGVTLPTFVIFFSLWRCHKMMKALSIHNNDFGIDVHGQYFITKVVLYIVLGMYITWIPRAIYVFVTMLSGNEGEKKLPTVLKILSPIITETSTMIPLIVYTLLGTNIRKNMMGLLRKTSSLRSKRGGMIRLQMR</sequence>
<evidence type="ECO:0000256" key="7">
    <source>
        <dbReference type="ARBA" id="ARBA00023170"/>
    </source>
</evidence>
<evidence type="ECO:0000256" key="8">
    <source>
        <dbReference type="ARBA" id="ARBA00023224"/>
    </source>
</evidence>
<feature type="transmembrane region" description="Helical" evidence="10">
    <location>
        <begin position="66"/>
        <end position="86"/>
    </location>
</feature>
<evidence type="ECO:0000313" key="12">
    <source>
        <dbReference type="EMBL" id="BAQ54831.1"/>
    </source>
</evidence>
<proteinExistence type="evidence at transcript level"/>
<dbReference type="GO" id="GO:0016020">
    <property type="term" value="C:membrane"/>
    <property type="evidence" value="ECO:0007669"/>
    <property type="project" value="UniProtKB-SubCell"/>
</dbReference>
<dbReference type="GO" id="GO:0007601">
    <property type="term" value="P:visual perception"/>
    <property type="evidence" value="ECO:0007669"/>
    <property type="project" value="UniProtKB-KW"/>
</dbReference>
<dbReference type="PROSITE" id="PS50262">
    <property type="entry name" value="G_PROTEIN_RECEP_F1_2"/>
    <property type="match status" value="1"/>
</dbReference>
<evidence type="ECO:0000256" key="6">
    <source>
        <dbReference type="ARBA" id="ARBA00023136"/>
    </source>
</evidence>
<feature type="transmembrane region" description="Helical" evidence="10">
    <location>
        <begin position="147"/>
        <end position="167"/>
    </location>
</feature>
<evidence type="ECO:0000256" key="2">
    <source>
        <dbReference type="ARBA" id="ARBA00010663"/>
    </source>
</evidence>
<dbReference type="InterPro" id="IPR050125">
    <property type="entry name" value="GPCR_opsins"/>
</dbReference>
<keyword evidence="9" id="KW-0844">Vision</keyword>
<feature type="domain" description="G-protein coupled receptors family 1 profile" evidence="11">
    <location>
        <begin position="45"/>
        <end position="301"/>
    </location>
</feature>
<dbReference type="PANTHER" id="PTHR24240">
    <property type="entry name" value="OPSIN"/>
    <property type="match status" value="1"/>
</dbReference>
<protein>
    <submittedName>
        <fullName evidence="12">RGR-like protein</fullName>
    </submittedName>
</protein>
<dbReference type="AlphaFoldDB" id="A0A0C6FPS0"/>
<comment type="subcellular location">
    <subcellularLocation>
        <location evidence="1">Membrane</location>
        <topology evidence="1">Multi-pass membrane protein</topology>
    </subcellularLocation>
</comment>
<name>A0A0C6FPS0_9ODON</name>
<dbReference type="SUPFAM" id="SSF81321">
    <property type="entry name" value="Family A G protein-coupled receptor-like"/>
    <property type="match status" value="1"/>
</dbReference>
<keyword evidence="9" id="KW-0716">Sensory transduction</keyword>
<feature type="transmembrane region" description="Helical" evidence="10">
    <location>
        <begin position="106"/>
        <end position="135"/>
    </location>
</feature>
<dbReference type="InterPro" id="IPR017452">
    <property type="entry name" value="GPCR_Rhodpsn_7TM"/>
</dbReference>
<keyword evidence="5" id="KW-0297">G-protein coupled receptor</keyword>
<comment type="similarity">
    <text evidence="2">Belongs to the G-protein coupled receptor 1 family.</text>
</comment>
<reference evidence="12" key="1">
    <citation type="journal article" date="2015" name="Proc. Natl. Acad. Sci. U.S.A.">
        <title>Extraordinary diversity of visual opsin genes in dragonflies.</title>
        <authorList>
            <person name="Futahashi R."/>
            <person name="Kawahara-Miki R."/>
            <person name="Kinoshita M."/>
            <person name="Yoshitake K."/>
            <person name="Yajima S."/>
            <person name="Arikawa K."/>
            <person name="Fukatsu T."/>
        </authorList>
    </citation>
    <scope>NUCLEOTIDE SEQUENCE</scope>
</reference>
<dbReference type="Gene3D" id="1.20.1070.10">
    <property type="entry name" value="Rhodopsin 7-helix transmembrane proteins"/>
    <property type="match status" value="1"/>
</dbReference>
<dbReference type="InterPro" id="IPR000276">
    <property type="entry name" value="GPCR_Rhodpsn"/>
</dbReference>
<dbReference type="PRINTS" id="PR00237">
    <property type="entry name" value="GPCRRHODOPSN"/>
</dbReference>
<keyword evidence="4 10" id="KW-1133">Transmembrane helix</keyword>
<gene>
    <name evidence="12" type="primary">RGR-like</name>
</gene>
<dbReference type="GO" id="GO:0004930">
    <property type="term" value="F:G protein-coupled receptor activity"/>
    <property type="evidence" value="ECO:0007669"/>
    <property type="project" value="UniProtKB-KW"/>
</dbReference>
<keyword evidence="3 10" id="KW-0812">Transmembrane</keyword>
<keyword evidence="6 10" id="KW-0472">Membrane</keyword>
<feature type="transmembrane region" description="Helical" evidence="10">
    <location>
        <begin position="24"/>
        <end position="54"/>
    </location>
</feature>
<feature type="transmembrane region" description="Helical" evidence="10">
    <location>
        <begin position="284"/>
        <end position="304"/>
    </location>
</feature>
<dbReference type="Pfam" id="PF00001">
    <property type="entry name" value="7tm_1"/>
    <property type="match status" value="1"/>
</dbReference>
<evidence type="ECO:0000256" key="4">
    <source>
        <dbReference type="ARBA" id="ARBA00022989"/>
    </source>
</evidence>
<accession>A0A0C6FPS0</accession>
<feature type="transmembrane region" description="Helical" evidence="10">
    <location>
        <begin position="245"/>
        <end position="264"/>
    </location>
</feature>
<evidence type="ECO:0000256" key="10">
    <source>
        <dbReference type="SAM" id="Phobius"/>
    </source>
</evidence>
<evidence type="ECO:0000256" key="1">
    <source>
        <dbReference type="ARBA" id="ARBA00004141"/>
    </source>
</evidence>
<keyword evidence="7" id="KW-0675">Receptor</keyword>